<dbReference type="PANTHER" id="PTHR23069">
    <property type="entry name" value="AAA DOMAIN-CONTAINING"/>
    <property type="match status" value="1"/>
</dbReference>
<reference evidence="10 11" key="1">
    <citation type="submission" date="2024-01" db="EMBL/GenBank/DDBJ databases">
        <title>Genome assemblies of Stephania.</title>
        <authorList>
            <person name="Yang L."/>
        </authorList>
    </citation>
    <scope>NUCLEOTIDE SEQUENCE [LARGE SCALE GENOMIC DNA]</scope>
    <source>
        <strain evidence="10">JXDWG</strain>
        <tissue evidence="10">Leaf</tissue>
    </source>
</reference>
<keyword evidence="6" id="KW-0067">ATP-binding</keyword>
<protein>
    <recommendedName>
        <fullName evidence="9">PHD-type domain-containing protein</fullName>
    </recommendedName>
</protein>
<feature type="domain" description="PHD-type" evidence="9">
    <location>
        <begin position="374"/>
        <end position="484"/>
    </location>
</feature>
<keyword evidence="4" id="KW-0863">Zinc-finger</keyword>
<dbReference type="GO" id="GO:0005524">
    <property type="term" value="F:ATP binding"/>
    <property type="evidence" value="ECO:0007669"/>
    <property type="project" value="UniProtKB-KW"/>
</dbReference>
<dbReference type="GO" id="GO:0008270">
    <property type="term" value="F:zinc ion binding"/>
    <property type="evidence" value="ECO:0007669"/>
    <property type="project" value="UniProtKB-KW"/>
</dbReference>
<feature type="compositionally biased region" description="Basic and acidic residues" evidence="8">
    <location>
        <begin position="72"/>
        <end position="85"/>
    </location>
</feature>
<dbReference type="FunFam" id="3.30.40.10:FF:000739">
    <property type="entry name" value="P-loop containing nucleoside triphosphate hydrolases superfamily protein"/>
    <property type="match status" value="1"/>
</dbReference>
<dbReference type="PROSITE" id="PS51805">
    <property type="entry name" value="EPHD"/>
    <property type="match status" value="1"/>
</dbReference>
<evidence type="ECO:0000313" key="11">
    <source>
        <dbReference type="Proteomes" id="UP001419268"/>
    </source>
</evidence>
<comment type="caution">
    <text evidence="10">The sequence shown here is derived from an EMBL/GenBank/DDBJ whole genome shotgun (WGS) entry which is preliminary data.</text>
</comment>
<dbReference type="Gene3D" id="3.40.50.300">
    <property type="entry name" value="P-loop containing nucleotide triphosphate hydrolases"/>
    <property type="match status" value="1"/>
</dbReference>
<feature type="region of interest" description="Disordered" evidence="8">
    <location>
        <begin position="37"/>
        <end position="105"/>
    </location>
</feature>
<dbReference type="SMART" id="SM00382">
    <property type="entry name" value="AAA"/>
    <property type="match status" value="1"/>
</dbReference>
<dbReference type="PROSITE" id="PS00674">
    <property type="entry name" value="AAA"/>
    <property type="match status" value="1"/>
</dbReference>
<keyword evidence="7" id="KW-0103">Bromodomain</keyword>
<gene>
    <name evidence="10" type="ORF">Scep_011443</name>
</gene>
<dbReference type="Pfam" id="PF13771">
    <property type="entry name" value="zf-HC5HC2H"/>
    <property type="match status" value="1"/>
</dbReference>
<evidence type="ECO:0000256" key="5">
    <source>
        <dbReference type="ARBA" id="ARBA00022833"/>
    </source>
</evidence>
<keyword evidence="2" id="KW-0479">Metal-binding</keyword>
<dbReference type="GO" id="GO:0042393">
    <property type="term" value="F:histone binding"/>
    <property type="evidence" value="ECO:0007669"/>
    <property type="project" value="TreeGrafter"/>
</dbReference>
<feature type="region of interest" description="Disordered" evidence="8">
    <location>
        <begin position="1460"/>
        <end position="1515"/>
    </location>
</feature>
<evidence type="ECO:0000256" key="4">
    <source>
        <dbReference type="ARBA" id="ARBA00022771"/>
    </source>
</evidence>
<dbReference type="Gene3D" id="1.10.8.60">
    <property type="match status" value="1"/>
</dbReference>
<dbReference type="InterPro" id="IPR013083">
    <property type="entry name" value="Znf_RING/FYVE/PHD"/>
</dbReference>
<feature type="region of interest" description="Disordered" evidence="8">
    <location>
        <begin position="331"/>
        <end position="364"/>
    </location>
</feature>
<dbReference type="SUPFAM" id="SSF52540">
    <property type="entry name" value="P-loop containing nucleoside triphosphate hydrolases"/>
    <property type="match status" value="1"/>
</dbReference>
<keyword evidence="11" id="KW-1185">Reference proteome</keyword>
<dbReference type="InterPro" id="IPR034732">
    <property type="entry name" value="EPHD"/>
</dbReference>
<feature type="compositionally biased region" description="Acidic residues" evidence="8">
    <location>
        <begin position="262"/>
        <end position="271"/>
    </location>
</feature>
<dbReference type="FunFam" id="1.10.8.60:FF:000084">
    <property type="entry name" value="p-loop containing nucleoside triphosphate hydrolase superfamily protein"/>
    <property type="match status" value="1"/>
</dbReference>
<evidence type="ECO:0000256" key="3">
    <source>
        <dbReference type="ARBA" id="ARBA00022741"/>
    </source>
</evidence>
<proteinExistence type="inferred from homology"/>
<feature type="region of interest" description="Disordered" evidence="8">
    <location>
        <begin position="252"/>
        <end position="293"/>
    </location>
</feature>
<evidence type="ECO:0000256" key="6">
    <source>
        <dbReference type="ARBA" id="ARBA00022840"/>
    </source>
</evidence>
<keyword evidence="3" id="KW-0547">Nucleotide-binding</keyword>
<dbReference type="InterPro" id="IPR045199">
    <property type="entry name" value="ATAD2-like"/>
</dbReference>
<dbReference type="GO" id="GO:0016887">
    <property type="term" value="F:ATP hydrolysis activity"/>
    <property type="evidence" value="ECO:0007669"/>
    <property type="project" value="InterPro"/>
</dbReference>
<dbReference type="GO" id="GO:0003682">
    <property type="term" value="F:chromatin binding"/>
    <property type="evidence" value="ECO:0007669"/>
    <property type="project" value="TreeGrafter"/>
</dbReference>
<keyword evidence="5" id="KW-0862">Zinc</keyword>
<evidence type="ECO:0000256" key="2">
    <source>
        <dbReference type="ARBA" id="ARBA00022723"/>
    </source>
</evidence>
<sequence length="1851" mass="203878">MLFVRKSIIGIDWLMLRRMRGVGRGFGRGSLRRSTRVRRAPLVLDSSPSPARKRRRVGSGNGVGSLSGMSVRTDEGKKGGNHDEESSSPISNSGDSEERGSWKSRLRSRAGNVGVGLNGASLGRRKLFDETDELKGLLEEIDCKMEETEAKKSPIVYSRREGVQKVKELSDLDMGNVALVPYECSEDEDVVNMEEGASFLKEDENSTLQNVTSGGDEMVDGEEGVTKDLVEQEEVAMSVDVPKVEEELIGSKNIEPAGENAEQLDEAECNEEEKHDKETSDAIGLPDEPENGGSYITKLVDSKPAEDGNEMKVDKLKRLLSDKNDKPRIREGRRCGLCGRGNDGRPPKRLIPDGNESDNETYDGLSSSDEANYDMWDGFGDEPGWLGRLLGPVNDRFGIAGVWVHQHCAVWSPEVYFAGLGCLKNVRAALFRGRALKCSRCGRPGATIGCRVDRCPKTYHLPCARADGCIFDHRKFLIACVDHRHLFQRHGNDDAKRIKKLKAKKMILEMRKHANDAFRKDFESEEKWLENCGEDEEFLKREGKRLNRDLLRIAPVYIGGSSSENEKRYQGWESVAGLQDVVQCMKEVVLLPLLYPEFYNNLGLTPPRGILLHGYPGTGKTLVVRALIGSCARGDRRIAYFAQKGADCLGKYVGDAERQLRLLFQVAERSQPSIIFFDEIDGLAPCRTRQLDQTHNSVVSTLLALMDGLKSRGSVIVIGATNRPEAVDPALRRPGRFDREIYFPLPPVQDRTSILSLHTESWPQPLSGSLLKWIAERTAGFAGADLQALCTQAAMVALKRNCSLHELMSVAEKDSDKSRSLPLASFPVEEGDWLVALASAPPPCSRREAGMAANDVISSPLHAYLLIPCLLGPLSYLLISLYLDERIWLPPPLYKAAKLVKGVIFSALEKMGKSSGDWWSQLPDLIKEADMAKQIGRNLRYVGLLTGSSTSSNCYASSDNNDVENERCAPDMMPLAAVRSSFLQSRTHVLQRKSGFRILIAGCPRFGQRHLASCFLHGFVGHVEIQKVDLATISQEGHGDIVEGMNRILLKCASMGLCVIYMPRVDLWAIEAQEQVAEKEKNIDANLDESPDLAGSHNFQNIATLAWTSFIEQANSLSLTTSLVILATSEVPSPDLPQRVTQFFKGDMTSCEKLSTSEHKMSRFLVRVDGKFDDDMLINSSATELSHVLIQHYVQLIHCTSHRPMLKEHQTFDVADGNETLNVACNNSVNGVISGTASYGDTSLTSKETQQQSNEHCPPNLSTVGQAEAGLCHSQDAVLRIRPSNRSEKGKSSLLFAISSFGFQILRYPHFAELCWATSKLKEGPCTEVNGPWKGWPFNSCVIRPNNSVGKITVGLSSSNLKGKEHYGVVRGLVAVGILAYKGVYTSVKEVSLEVRKVLELLVGEIGAKIVAGKDKYRFLRLLSQVAYLEDLVNSWAYSLQSLDRESQISTLNSGLNTVVNPNISQPPYNDQQTGGDASRSTISEKSSQKQSPKKLVSEGNNCTDSSKGVGILHLPSSANSEKRSFISEDTSQQLVTSVHSSSGLMQSNSSTVGPSISEGTLKSHNESNDHCRSERHASIAVCNGDFESLKPSNGSGIAVHHSENGDYRYDEFDVAVNSSSIRDSGGANGIKKAEESHSCYNGIDAPHKHVDDLDVNMKLSKNVGVSAVSRLTCLYTCCSECSYMVYDLIRKILIHERQTFGSSWTVEDAHDTVASWSVNIITAIREYYVSDTVANSELVGKKLEVESNGQFCACPDVGRVQLDETSSQSRSSGELLTPVGCSSHLESKSVEEKINDCTDQQFGLGLNFLFRDSVLIPADPDMDVLFHCKFENLCLKPLIERILVIKQPLE</sequence>
<dbReference type="GO" id="GO:0045815">
    <property type="term" value="P:transcription initiation-coupled chromatin remodeling"/>
    <property type="evidence" value="ECO:0007669"/>
    <property type="project" value="TreeGrafter"/>
</dbReference>
<dbReference type="Proteomes" id="UP001419268">
    <property type="component" value="Unassembled WGS sequence"/>
</dbReference>
<dbReference type="InterPro" id="IPR003960">
    <property type="entry name" value="ATPase_AAA_CS"/>
</dbReference>
<dbReference type="EMBL" id="JBBNAG010000005">
    <property type="protein sequence ID" value="KAK9131915.1"/>
    <property type="molecule type" value="Genomic_DNA"/>
</dbReference>
<dbReference type="InterPro" id="IPR003959">
    <property type="entry name" value="ATPase_AAA_core"/>
</dbReference>
<dbReference type="InterPro" id="IPR003593">
    <property type="entry name" value="AAA+_ATPase"/>
</dbReference>
<dbReference type="Pfam" id="PF00004">
    <property type="entry name" value="AAA"/>
    <property type="match status" value="1"/>
</dbReference>
<feature type="compositionally biased region" description="Polar residues" evidence="8">
    <location>
        <begin position="1460"/>
        <end position="1482"/>
    </location>
</feature>
<dbReference type="InterPro" id="IPR027417">
    <property type="entry name" value="P-loop_NTPase"/>
</dbReference>
<dbReference type="GO" id="GO:0006337">
    <property type="term" value="P:nucleosome disassembly"/>
    <property type="evidence" value="ECO:0007669"/>
    <property type="project" value="TreeGrafter"/>
</dbReference>
<organism evidence="10 11">
    <name type="scientific">Stephania cephalantha</name>
    <dbReference type="NCBI Taxonomy" id="152367"/>
    <lineage>
        <taxon>Eukaryota</taxon>
        <taxon>Viridiplantae</taxon>
        <taxon>Streptophyta</taxon>
        <taxon>Embryophyta</taxon>
        <taxon>Tracheophyta</taxon>
        <taxon>Spermatophyta</taxon>
        <taxon>Magnoliopsida</taxon>
        <taxon>Ranunculales</taxon>
        <taxon>Menispermaceae</taxon>
        <taxon>Menispermoideae</taxon>
        <taxon>Cissampelideae</taxon>
        <taxon>Stephania</taxon>
    </lineage>
</organism>
<dbReference type="PANTHER" id="PTHR23069:SF7">
    <property type="entry name" value="P-LOOP CONTAINING NUCLEOSIDE TRIPHOSPHATE HYDROLASES SUPERFAMILY PROTEIN"/>
    <property type="match status" value="1"/>
</dbReference>
<dbReference type="GO" id="GO:0006334">
    <property type="term" value="P:nucleosome assembly"/>
    <property type="evidence" value="ECO:0007669"/>
    <property type="project" value="TreeGrafter"/>
</dbReference>
<dbReference type="Gene3D" id="3.30.40.10">
    <property type="entry name" value="Zinc/RING finger domain, C3HC4 (zinc finger)"/>
    <property type="match status" value="1"/>
</dbReference>
<comment type="similarity">
    <text evidence="1">Belongs to the AAA ATPase family.</text>
</comment>
<name>A0AAP0JE57_9MAGN</name>
<evidence type="ECO:0000256" key="7">
    <source>
        <dbReference type="ARBA" id="ARBA00023117"/>
    </source>
</evidence>
<evidence type="ECO:0000256" key="8">
    <source>
        <dbReference type="SAM" id="MobiDB-lite"/>
    </source>
</evidence>
<dbReference type="GO" id="GO:0005634">
    <property type="term" value="C:nucleus"/>
    <property type="evidence" value="ECO:0007669"/>
    <property type="project" value="TreeGrafter"/>
</dbReference>
<dbReference type="InterPro" id="IPR041569">
    <property type="entry name" value="AAA_lid_3"/>
</dbReference>
<evidence type="ECO:0000259" key="9">
    <source>
        <dbReference type="PROSITE" id="PS51805"/>
    </source>
</evidence>
<dbReference type="Pfam" id="PF17862">
    <property type="entry name" value="AAA_lid_3"/>
    <property type="match status" value="1"/>
</dbReference>
<feature type="compositionally biased region" description="Low complexity" evidence="8">
    <location>
        <begin position="1484"/>
        <end position="1495"/>
    </location>
</feature>
<accession>A0AAP0JE57</accession>
<dbReference type="FunFam" id="3.40.50.300:FF:000061">
    <property type="entry name" value="ATPase family, AAA domain-containing 2"/>
    <property type="match status" value="1"/>
</dbReference>
<evidence type="ECO:0000256" key="1">
    <source>
        <dbReference type="ARBA" id="ARBA00006914"/>
    </source>
</evidence>
<evidence type="ECO:0000313" key="10">
    <source>
        <dbReference type="EMBL" id="KAK9131915.1"/>
    </source>
</evidence>